<protein>
    <submittedName>
        <fullName evidence="2">Uncharacterized protein</fullName>
    </submittedName>
</protein>
<dbReference type="EMBL" id="SRLO01000333">
    <property type="protein sequence ID" value="TNN60452.1"/>
    <property type="molecule type" value="Genomic_DNA"/>
</dbReference>
<keyword evidence="3" id="KW-1185">Reference proteome</keyword>
<organism evidence="2 3">
    <name type="scientific">Liparis tanakae</name>
    <name type="common">Tanaka's snailfish</name>
    <dbReference type="NCBI Taxonomy" id="230148"/>
    <lineage>
        <taxon>Eukaryota</taxon>
        <taxon>Metazoa</taxon>
        <taxon>Chordata</taxon>
        <taxon>Craniata</taxon>
        <taxon>Vertebrata</taxon>
        <taxon>Euteleostomi</taxon>
        <taxon>Actinopterygii</taxon>
        <taxon>Neopterygii</taxon>
        <taxon>Teleostei</taxon>
        <taxon>Neoteleostei</taxon>
        <taxon>Acanthomorphata</taxon>
        <taxon>Eupercaria</taxon>
        <taxon>Perciformes</taxon>
        <taxon>Cottioidei</taxon>
        <taxon>Cottales</taxon>
        <taxon>Liparidae</taxon>
        <taxon>Liparis</taxon>
    </lineage>
</organism>
<evidence type="ECO:0000256" key="1">
    <source>
        <dbReference type="SAM" id="MobiDB-lite"/>
    </source>
</evidence>
<evidence type="ECO:0000313" key="3">
    <source>
        <dbReference type="Proteomes" id="UP000314294"/>
    </source>
</evidence>
<feature type="region of interest" description="Disordered" evidence="1">
    <location>
        <begin position="161"/>
        <end position="190"/>
    </location>
</feature>
<sequence length="190" mass="21054">MRIRPLLNTTSRRSSSFSSRTLKALRGTAKPGVRIREQLLKAHCAHPGVLAGVRREVLEGPLDVLVRGELPGEGGRLLAAHPQDAVVGGQHAAVEEHHLLVVVVGQDVVEGDVLGDHRVLHHQPDVLRAVHAHVVPEGEQRLLVVVGGDGRLRELGLRRERKRKRVRPERKTTRLEGQTREEDQETRGLD</sequence>
<comment type="caution">
    <text evidence="2">The sequence shown here is derived from an EMBL/GenBank/DDBJ whole genome shotgun (WGS) entry which is preliminary data.</text>
</comment>
<reference evidence="2 3" key="1">
    <citation type="submission" date="2019-03" db="EMBL/GenBank/DDBJ databases">
        <title>First draft genome of Liparis tanakae, snailfish: a comprehensive survey of snailfish specific genes.</title>
        <authorList>
            <person name="Kim W."/>
            <person name="Song I."/>
            <person name="Jeong J.-H."/>
            <person name="Kim D."/>
            <person name="Kim S."/>
            <person name="Ryu S."/>
            <person name="Song J.Y."/>
            <person name="Lee S.K."/>
        </authorList>
    </citation>
    <scope>NUCLEOTIDE SEQUENCE [LARGE SCALE GENOMIC DNA]</scope>
    <source>
        <tissue evidence="2">Muscle</tissue>
    </source>
</reference>
<dbReference type="Proteomes" id="UP000314294">
    <property type="component" value="Unassembled WGS sequence"/>
</dbReference>
<feature type="compositionally biased region" description="Basic and acidic residues" evidence="1">
    <location>
        <begin position="169"/>
        <end position="190"/>
    </location>
</feature>
<feature type="compositionally biased region" description="Low complexity" evidence="1">
    <location>
        <begin position="9"/>
        <end position="21"/>
    </location>
</feature>
<dbReference type="AlphaFoldDB" id="A0A4Z2H6E4"/>
<feature type="region of interest" description="Disordered" evidence="1">
    <location>
        <begin position="1"/>
        <end position="21"/>
    </location>
</feature>
<evidence type="ECO:0000313" key="2">
    <source>
        <dbReference type="EMBL" id="TNN60452.1"/>
    </source>
</evidence>
<gene>
    <name evidence="2" type="ORF">EYF80_029303</name>
</gene>
<accession>A0A4Z2H6E4</accession>
<name>A0A4Z2H6E4_9TELE</name>
<proteinExistence type="predicted"/>